<evidence type="ECO:0000259" key="1">
    <source>
        <dbReference type="SMART" id="SM00331"/>
    </source>
</evidence>
<sequence>MFQVIVAHSERIDTQDALSDLLAQCQSQLGGRAPGAALLFSALKLDFPTLLAGLEAQWPGLPLIGCTTDGELSSRKGFAEDSVTLTLFVSDQVRFASGVGRDLSANPQAACQQALDEAGFAADGEVKLCIVTPESLTTSAHGVLENLKQLMGGEIPVVGGTAGDYWQFTGTQQFHRTQALSNSAPVLLLSGPLTVSCGVASGWKPIGQPGVVTRATANLVHEIDHQPAIAYYRRFLGKHAQPTGDRPLALLDASGQVVGLSAPPGSVDEDGGVAYLGDIPTGTQVQLTVADRDDILDGSRASIQAARANLPAGARIDAGLFFSCSGRKFLLGSRVAEEESAIRQELPEIPFTGFYGYGEIGPLGADDTESSRFHNESFVTVLLSCADAESAVAQSDVAPAQAPEEEEPLARRVAILESKLARSERHRLLLEQLKDQTDALHQNVIGELEETNRIILESIRYASRIQRAILPDPAFFHQTFADHLILWEPRDLVGGDIYWHRPWGDGHLMVLGDCTGHGIPGAFMTLITNGALDRAIKEVAPGQTQRLMADMHRIVQRVLKQDLAQGESDDGMELGMLYLQPSSRRIIFSGARFPVFILSGGEVKEIKGDKRGIGYRGIPYDQAFTAHELSVAEGSALYLTSDGLIDQIGGEKNRSFGKKRFTQLLLDIADLPMAQQKVRLQEALAAWQGPNTRRDDVSVIGFKM</sequence>
<organism evidence="4 5">
    <name type="scientific">Magnetofaba australis IT-1</name>
    <dbReference type="NCBI Taxonomy" id="1434232"/>
    <lineage>
        <taxon>Bacteria</taxon>
        <taxon>Pseudomonadati</taxon>
        <taxon>Pseudomonadota</taxon>
        <taxon>Magnetococcia</taxon>
        <taxon>Magnetococcales</taxon>
        <taxon>Magnetococcaceae</taxon>
        <taxon>Magnetofaba</taxon>
    </lineage>
</organism>
<evidence type="ECO:0000313" key="4">
    <source>
        <dbReference type="EMBL" id="OSM06937.1"/>
    </source>
</evidence>
<evidence type="ECO:0000259" key="3">
    <source>
        <dbReference type="SMART" id="SM01204"/>
    </source>
</evidence>
<feature type="domain" description="FIST C-domain" evidence="3">
    <location>
        <begin position="228"/>
        <end position="363"/>
    </location>
</feature>
<dbReference type="EMBL" id="LVJN01000015">
    <property type="protein sequence ID" value="OSM06937.1"/>
    <property type="molecule type" value="Genomic_DNA"/>
</dbReference>
<dbReference type="AlphaFoldDB" id="A0A1Y2K8W5"/>
<comment type="caution">
    <text evidence="4">The sequence shown here is derived from an EMBL/GenBank/DDBJ whole genome shotgun (WGS) entry which is preliminary data.</text>
</comment>
<dbReference type="PANTHER" id="PTHR40252:SF2">
    <property type="entry name" value="BLR0328 PROTEIN"/>
    <property type="match status" value="1"/>
</dbReference>
<dbReference type="STRING" id="1434232.MAIT1_00176"/>
<proteinExistence type="predicted"/>
<dbReference type="Pfam" id="PF07228">
    <property type="entry name" value="SpoIIE"/>
    <property type="match status" value="1"/>
</dbReference>
<name>A0A1Y2K8W5_9PROT</name>
<dbReference type="InterPro" id="IPR036457">
    <property type="entry name" value="PPM-type-like_dom_sf"/>
</dbReference>
<dbReference type="OrthoDB" id="179842at2"/>
<evidence type="ECO:0000259" key="2">
    <source>
        <dbReference type="SMART" id="SM00897"/>
    </source>
</evidence>
<dbReference type="SMART" id="SM00897">
    <property type="entry name" value="FIST"/>
    <property type="match status" value="1"/>
</dbReference>
<dbReference type="Proteomes" id="UP000194003">
    <property type="component" value="Unassembled WGS sequence"/>
</dbReference>
<feature type="domain" description="FIST" evidence="2">
    <location>
        <begin position="33"/>
        <end position="227"/>
    </location>
</feature>
<evidence type="ECO:0000313" key="5">
    <source>
        <dbReference type="Proteomes" id="UP000194003"/>
    </source>
</evidence>
<dbReference type="PANTHER" id="PTHR40252">
    <property type="entry name" value="BLR0328 PROTEIN"/>
    <property type="match status" value="1"/>
</dbReference>
<dbReference type="Pfam" id="PF08495">
    <property type="entry name" value="FIST"/>
    <property type="match status" value="1"/>
</dbReference>
<keyword evidence="5" id="KW-1185">Reference proteome</keyword>
<reference evidence="4 5" key="1">
    <citation type="journal article" date="2016" name="BMC Genomics">
        <title>Combined genomic and structural analyses of a cultured magnetotactic bacterium reveals its niche adaptation to a dynamic environment.</title>
        <authorList>
            <person name="Araujo A.C."/>
            <person name="Morillo V."/>
            <person name="Cypriano J."/>
            <person name="Teixeira L.C."/>
            <person name="Leao P."/>
            <person name="Lyra S."/>
            <person name="Almeida L.G."/>
            <person name="Bazylinski D.A."/>
            <person name="Vasconcellos A.T."/>
            <person name="Abreu F."/>
            <person name="Lins U."/>
        </authorList>
    </citation>
    <scope>NUCLEOTIDE SEQUENCE [LARGE SCALE GENOMIC DNA]</scope>
    <source>
        <strain evidence="4 5">IT-1</strain>
    </source>
</reference>
<dbReference type="Pfam" id="PF10442">
    <property type="entry name" value="FIST_C"/>
    <property type="match status" value="1"/>
</dbReference>
<protein>
    <recommendedName>
        <fullName evidence="6">PPM-type phosphatase domain-containing protein</fullName>
    </recommendedName>
</protein>
<dbReference type="InterPro" id="IPR013702">
    <property type="entry name" value="FIST_domain_N"/>
</dbReference>
<feature type="domain" description="PPM-type phosphatase" evidence="1">
    <location>
        <begin position="476"/>
        <end position="704"/>
    </location>
</feature>
<dbReference type="SMART" id="SM00331">
    <property type="entry name" value="PP2C_SIG"/>
    <property type="match status" value="1"/>
</dbReference>
<dbReference type="RefSeq" id="WP_085440752.1">
    <property type="nucleotide sequence ID" value="NZ_LVJN01000015.1"/>
</dbReference>
<dbReference type="SMART" id="SM01204">
    <property type="entry name" value="FIST_C"/>
    <property type="match status" value="1"/>
</dbReference>
<gene>
    <name evidence="4" type="ORF">MAIT1_00176</name>
</gene>
<dbReference type="InterPro" id="IPR019494">
    <property type="entry name" value="FIST_C"/>
</dbReference>
<dbReference type="Gene3D" id="3.60.40.10">
    <property type="entry name" value="PPM-type phosphatase domain"/>
    <property type="match status" value="1"/>
</dbReference>
<dbReference type="InterPro" id="IPR001932">
    <property type="entry name" value="PPM-type_phosphatase-like_dom"/>
</dbReference>
<evidence type="ECO:0008006" key="6">
    <source>
        <dbReference type="Google" id="ProtNLM"/>
    </source>
</evidence>
<accession>A0A1Y2K8W5</accession>